<keyword evidence="7" id="KW-0997">Cell inner membrane</keyword>
<dbReference type="GO" id="GO:0022857">
    <property type="term" value="F:transmembrane transporter activity"/>
    <property type="evidence" value="ECO:0007669"/>
    <property type="project" value="UniProtKB-UniRule"/>
</dbReference>
<evidence type="ECO:0000256" key="1">
    <source>
        <dbReference type="ARBA" id="ARBA00004651"/>
    </source>
</evidence>
<dbReference type="EMBL" id="CXWC01000011">
    <property type="protein sequence ID" value="CTQ72264.1"/>
    <property type="molecule type" value="Genomic_DNA"/>
</dbReference>
<comment type="subunit">
    <text evidence="7">The complex comprises the extracytoplasmic solute receptor protein and the two transmembrane proteins.</text>
</comment>
<evidence type="ECO:0000256" key="5">
    <source>
        <dbReference type="ARBA" id="ARBA00022989"/>
    </source>
</evidence>
<feature type="transmembrane region" description="Helical" evidence="7">
    <location>
        <begin position="21"/>
        <end position="47"/>
    </location>
</feature>
<keyword evidence="6 7" id="KW-0472">Membrane</keyword>
<keyword evidence="3" id="KW-1003">Cell membrane</keyword>
<comment type="similarity">
    <text evidence="7">Belongs to the TRAP transporter small permease family.</text>
</comment>
<dbReference type="GO" id="GO:0005886">
    <property type="term" value="C:plasma membrane"/>
    <property type="evidence" value="ECO:0007669"/>
    <property type="project" value="UniProtKB-SubCell"/>
</dbReference>
<comment type="function">
    <text evidence="7">Part of the tripartite ATP-independent periplasmic (TRAP) transport system.</text>
</comment>
<organism evidence="9 10">
    <name type="scientific">Roseibium album</name>
    <dbReference type="NCBI Taxonomy" id="311410"/>
    <lineage>
        <taxon>Bacteria</taxon>
        <taxon>Pseudomonadati</taxon>
        <taxon>Pseudomonadota</taxon>
        <taxon>Alphaproteobacteria</taxon>
        <taxon>Hyphomicrobiales</taxon>
        <taxon>Stappiaceae</taxon>
        <taxon>Roseibium</taxon>
    </lineage>
</organism>
<evidence type="ECO:0000256" key="3">
    <source>
        <dbReference type="ARBA" id="ARBA00022475"/>
    </source>
</evidence>
<reference evidence="10" key="1">
    <citation type="submission" date="2015-07" db="EMBL/GenBank/DDBJ databases">
        <authorList>
            <person name="Rodrigo-Torres Lidia"/>
            <person name="Arahal R.David."/>
        </authorList>
    </citation>
    <scope>NUCLEOTIDE SEQUENCE [LARGE SCALE GENOMIC DNA]</scope>
    <source>
        <strain evidence="10">CECT 5096</strain>
    </source>
</reference>
<evidence type="ECO:0000256" key="7">
    <source>
        <dbReference type="RuleBase" id="RU369079"/>
    </source>
</evidence>
<dbReference type="Proteomes" id="UP000049983">
    <property type="component" value="Unassembled WGS sequence"/>
</dbReference>
<evidence type="ECO:0000256" key="2">
    <source>
        <dbReference type="ARBA" id="ARBA00022448"/>
    </source>
</evidence>
<name>A0A0M7AF40_9HYPH</name>
<feature type="transmembrane region" description="Helical" evidence="7">
    <location>
        <begin position="97"/>
        <end position="119"/>
    </location>
</feature>
<evidence type="ECO:0000259" key="8">
    <source>
        <dbReference type="Pfam" id="PF04290"/>
    </source>
</evidence>
<protein>
    <recommendedName>
        <fullName evidence="7">TRAP transporter small permease protein</fullName>
    </recommendedName>
</protein>
<evidence type="ECO:0000313" key="10">
    <source>
        <dbReference type="Proteomes" id="UP000049983"/>
    </source>
</evidence>
<feature type="domain" description="Tripartite ATP-independent periplasmic transporters DctQ component" evidence="8">
    <location>
        <begin position="35"/>
        <end position="166"/>
    </location>
</feature>
<comment type="subcellular location">
    <subcellularLocation>
        <location evidence="7">Cell inner membrane</location>
        <topology evidence="7">Multi-pass membrane protein</topology>
    </subcellularLocation>
    <subcellularLocation>
        <location evidence="1">Cell membrane</location>
        <topology evidence="1">Multi-pass membrane protein</topology>
    </subcellularLocation>
</comment>
<evidence type="ECO:0000256" key="6">
    <source>
        <dbReference type="ARBA" id="ARBA00023136"/>
    </source>
</evidence>
<dbReference type="AlphaFoldDB" id="A0A0M7AF40"/>
<evidence type="ECO:0000256" key="4">
    <source>
        <dbReference type="ARBA" id="ARBA00022692"/>
    </source>
</evidence>
<dbReference type="InterPro" id="IPR055348">
    <property type="entry name" value="DctQ"/>
</dbReference>
<evidence type="ECO:0000313" key="9">
    <source>
        <dbReference type="EMBL" id="CTQ72264.1"/>
    </source>
</evidence>
<dbReference type="Pfam" id="PF04290">
    <property type="entry name" value="DctQ"/>
    <property type="match status" value="1"/>
</dbReference>
<dbReference type="STRING" id="311410.LA5095_00033"/>
<feature type="transmembrane region" description="Helical" evidence="7">
    <location>
        <begin position="139"/>
        <end position="162"/>
    </location>
</feature>
<keyword evidence="2 7" id="KW-0813">Transport</keyword>
<proteinExistence type="inferred from homology"/>
<keyword evidence="4 7" id="KW-0812">Transmembrane</keyword>
<keyword evidence="10" id="KW-1185">Reference proteome</keyword>
<gene>
    <name evidence="9" type="ORF">LA5096_03174</name>
</gene>
<sequence>MTSGHPKRPIDPVGRMLERVAVVLAGLGGIVLLVIVSISFVSIIGRFLFSSPLLGDFELVEMGCAVAIASFLPLCQLRRGNVIVDFATAGLPPRVNALLDGLSAFLYALVASFFTWRMYYGAQDMFRYSEETMLLRTPVWIPFLPVAFSFFILSICCFYTAYNSFQRTMRRI</sequence>
<feature type="transmembrane region" description="Helical" evidence="7">
    <location>
        <begin position="59"/>
        <end position="77"/>
    </location>
</feature>
<accession>A0A0M7AF40</accession>
<keyword evidence="5 7" id="KW-1133">Transmembrane helix</keyword>